<reference evidence="1" key="1">
    <citation type="submission" date="2022-04" db="EMBL/GenBank/DDBJ databases">
        <title>Carnegiea gigantea Genome sequencing and assembly v2.</title>
        <authorList>
            <person name="Copetti D."/>
            <person name="Sanderson M.J."/>
            <person name="Burquez A."/>
            <person name="Wojciechowski M.F."/>
        </authorList>
    </citation>
    <scope>NUCLEOTIDE SEQUENCE</scope>
    <source>
        <strain evidence="1">SGP5-SGP5p</strain>
        <tissue evidence="1">Aerial part</tissue>
    </source>
</reference>
<organism evidence="1 2">
    <name type="scientific">Carnegiea gigantea</name>
    <dbReference type="NCBI Taxonomy" id="171969"/>
    <lineage>
        <taxon>Eukaryota</taxon>
        <taxon>Viridiplantae</taxon>
        <taxon>Streptophyta</taxon>
        <taxon>Embryophyta</taxon>
        <taxon>Tracheophyta</taxon>
        <taxon>Spermatophyta</taxon>
        <taxon>Magnoliopsida</taxon>
        <taxon>eudicotyledons</taxon>
        <taxon>Gunneridae</taxon>
        <taxon>Pentapetalae</taxon>
        <taxon>Caryophyllales</taxon>
        <taxon>Cactineae</taxon>
        <taxon>Cactaceae</taxon>
        <taxon>Cactoideae</taxon>
        <taxon>Echinocereeae</taxon>
        <taxon>Carnegiea</taxon>
    </lineage>
</organism>
<name>A0A9Q1GTI5_9CARY</name>
<comment type="caution">
    <text evidence="1">The sequence shown here is derived from an EMBL/GenBank/DDBJ whole genome shotgun (WGS) entry which is preliminary data.</text>
</comment>
<gene>
    <name evidence="1" type="ORF">Cgig2_021875</name>
</gene>
<dbReference type="AlphaFoldDB" id="A0A9Q1GTI5"/>
<dbReference type="EMBL" id="JAKOGI010001522">
    <property type="protein sequence ID" value="KAJ8425187.1"/>
    <property type="molecule type" value="Genomic_DNA"/>
</dbReference>
<sequence length="208" mass="23349">MESQVDGGKNFRRNFISFVMPMCMHINQKGSAKIGICIGFSKGYLEDSLDKTIVTDKGEEVNKEERCNKSVEAEAKVKDRTGVSKVTAGLFQEDKVATDKIITNKQLLEEVMTELEDTYPLKRVRKVAVEVTSNTISRGTPKKLKRGNLILSLNSYELEAFLMEIGVIERHFLSPPSFNLGLSQEENQALPKEVALLYSNNRSTITKL</sequence>
<dbReference type="Proteomes" id="UP001153076">
    <property type="component" value="Unassembled WGS sequence"/>
</dbReference>
<evidence type="ECO:0000313" key="1">
    <source>
        <dbReference type="EMBL" id="KAJ8425187.1"/>
    </source>
</evidence>
<protein>
    <submittedName>
        <fullName evidence="1">Uncharacterized protein</fullName>
    </submittedName>
</protein>
<evidence type="ECO:0000313" key="2">
    <source>
        <dbReference type="Proteomes" id="UP001153076"/>
    </source>
</evidence>
<keyword evidence="2" id="KW-1185">Reference proteome</keyword>
<proteinExistence type="predicted"/>
<accession>A0A9Q1GTI5</accession>